<reference evidence="3 4" key="1">
    <citation type="submission" date="2018-01" db="EMBL/GenBank/DDBJ databases">
        <title>Genome characterization of the sugarcane-associated fungus Trichoderma ghanense CCMA-1212 and their application in lignocelulose bioconversion.</title>
        <authorList>
            <person name="Steindorff A.S."/>
            <person name="Mendes T.D."/>
            <person name="Vilela E.S.D."/>
            <person name="Rodrigues D.S."/>
            <person name="Formighieri E.F."/>
            <person name="Melo I.S."/>
            <person name="Favaro L.C.L."/>
        </authorList>
    </citation>
    <scope>NUCLEOTIDE SEQUENCE [LARGE SCALE GENOMIC DNA]</scope>
    <source>
        <strain evidence="3 4">CCMA-1212</strain>
    </source>
</reference>
<keyword evidence="2" id="KW-0472">Membrane</keyword>
<name>A0ABY2HH99_9HYPO</name>
<dbReference type="EMBL" id="PPTA01000001">
    <property type="protein sequence ID" value="TFB06675.1"/>
    <property type="molecule type" value="Genomic_DNA"/>
</dbReference>
<feature type="region of interest" description="Disordered" evidence="1">
    <location>
        <begin position="147"/>
        <end position="212"/>
    </location>
</feature>
<keyword evidence="2" id="KW-0812">Transmembrane</keyword>
<gene>
    <name evidence="3" type="ORF">CCMA1212_000418</name>
</gene>
<evidence type="ECO:0000256" key="1">
    <source>
        <dbReference type="SAM" id="MobiDB-lite"/>
    </source>
</evidence>
<feature type="transmembrane region" description="Helical" evidence="2">
    <location>
        <begin position="12"/>
        <end position="39"/>
    </location>
</feature>
<evidence type="ECO:0000256" key="2">
    <source>
        <dbReference type="SAM" id="Phobius"/>
    </source>
</evidence>
<evidence type="ECO:0000313" key="3">
    <source>
        <dbReference type="EMBL" id="TFB06675.1"/>
    </source>
</evidence>
<accession>A0ABY2HH99</accession>
<feature type="transmembrane region" description="Helical" evidence="2">
    <location>
        <begin position="51"/>
        <end position="68"/>
    </location>
</feature>
<keyword evidence="4" id="KW-1185">Reference proteome</keyword>
<feature type="compositionally biased region" description="Basic and acidic residues" evidence="1">
    <location>
        <begin position="198"/>
        <end position="210"/>
    </location>
</feature>
<protein>
    <submittedName>
        <fullName evidence="3">Uncharacterized protein</fullName>
    </submittedName>
</protein>
<organism evidence="3 4">
    <name type="scientific">Trichoderma ghanense</name>
    <dbReference type="NCBI Taxonomy" id="65468"/>
    <lineage>
        <taxon>Eukaryota</taxon>
        <taxon>Fungi</taxon>
        <taxon>Dikarya</taxon>
        <taxon>Ascomycota</taxon>
        <taxon>Pezizomycotina</taxon>
        <taxon>Sordariomycetes</taxon>
        <taxon>Hypocreomycetidae</taxon>
        <taxon>Hypocreales</taxon>
        <taxon>Hypocreaceae</taxon>
        <taxon>Trichoderma</taxon>
    </lineage>
</organism>
<comment type="caution">
    <text evidence="3">The sequence shown here is derived from an EMBL/GenBank/DDBJ whole genome shotgun (WGS) entry which is preliminary data.</text>
</comment>
<proteinExistence type="predicted"/>
<evidence type="ECO:0000313" key="4">
    <source>
        <dbReference type="Proteomes" id="UP001642720"/>
    </source>
</evidence>
<keyword evidence="2" id="KW-1133">Transmembrane helix</keyword>
<dbReference type="RefSeq" id="XP_073562876.1">
    <property type="nucleotide sequence ID" value="XM_073697886.1"/>
</dbReference>
<dbReference type="GeneID" id="300572336"/>
<sequence length="242" mass="26397">MGQCESMGLSSVAFLFGSGFGSGVCFASALVAAGFKVWVVASACGFKYFPPAWPGMRVLCCACCSILTRQKSRRNSKSVLAPLCCRGRVDVNRILQALPSSLEVVSAWDRPRERLSRPFHYPYPRNGPGRLAGKRLLRGPAASSLLSRRNARDAGAQHKVQVEGPEQSGDSTWARQDGRLQYIAHDRDNTNHRPGNPMDKRGNESREHSTESSFLAAADCGYGALHPGRVHFFKGQDGRVMG</sequence>
<dbReference type="Proteomes" id="UP001642720">
    <property type="component" value="Unassembled WGS sequence"/>
</dbReference>